<dbReference type="Pfam" id="PF01522">
    <property type="entry name" value="Polysacc_deac_1"/>
    <property type="match status" value="1"/>
</dbReference>
<dbReference type="InterPro" id="IPR002509">
    <property type="entry name" value="NODB_dom"/>
</dbReference>
<protein>
    <submittedName>
        <fullName evidence="7">Polysaccharide deacetylase family protein</fullName>
    </submittedName>
</protein>
<dbReference type="SUPFAM" id="SSF55383">
    <property type="entry name" value="Copper amine oxidase, domain N"/>
    <property type="match status" value="1"/>
</dbReference>
<evidence type="ECO:0000256" key="3">
    <source>
        <dbReference type="SAM" id="MobiDB-lite"/>
    </source>
</evidence>
<dbReference type="PANTHER" id="PTHR10587:SF133">
    <property type="entry name" value="CHITIN DEACETYLASE 1-RELATED"/>
    <property type="match status" value="1"/>
</dbReference>
<evidence type="ECO:0000256" key="2">
    <source>
        <dbReference type="ARBA" id="ARBA00022801"/>
    </source>
</evidence>
<gene>
    <name evidence="7" type="ORF">ACE5LO_13265</name>
</gene>
<feature type="domain" description="NodB homology" evidence="5">
    <location>
        <begin position="59"/>
        <end position="239"/>
    </location>
</feature>
<comment type="caution">
    <text evidence="7">The sequence shown here is derived from an EMBL/GenBank/DDBJ whole genome shotgun (WGS) entry which is preliminary data.</text>
</comment>
<dbReference type="Pfam" id="PF07833">
    <property type="entry name" value="Cu_amine_oxidN1"/>
    <property type="match status" value="1"/>
</dbReference>
<evidence type="ECO:0000259" key="6">
    <source>
        <dbReference type="PROSITE" id="PS51781"/>
    </source>
</evidence>
<name>A0ABV5C1G4_9BACL</name>
<dbReference type="Pfam" id="PF08239">
    <property type="entry name" value="SH3_3"/>
    <property type="match status" value="1"/>
</dbReference>
<keyword evidence="1" id="KW-0479">Metal-binding</keyword>
<dbReference type="PANTHER" id="PTHR10587">
    <property type="entry name" value="GLYCOSYL TRANSFERASE-RELATED"/>
    <property type="match status" value="1"/>
</dbReference>
<dbReference type="RefSeq" id="WP_375520501.1">
    <property type="nucleotide sequence ID" value="NZ_JBHIRY010000011.1"/>
</dbReference>
<keyword evidence="4" id="KW-0812">Transmembrane</keyword>
<dbReference type="Gene3D" id="3.20.20.370">
    <property type="entry name" value="Glycoside hydrolase/deacetylase"/>
    <property type="match status" value="1"/>
</dbReference>
<dbReference type="InterPro" id="IPR036582">
    <property type="entry name" value="Mao_N_sf"/>
</dbReference>
<reference evidence="7 8" key="1">
    <citation type="submission" date="2024-09" db="EMBL/GenBank/DDBJ databases">
        <title>Paenibacillus zeirhizospherea sp. nov., isolated from surface of the maize (Zea mays) roots in a horticulture field, Hungary.</title>
        <authorList>
            <person name="Marton D."/>
            <person name="Farkas M."/>
            <person name="Bedics A."/>
            <person name="Toth E."/>
            <person name="Tancsics A."/>
            <person name="Boka K."/>
            <person name="Marati G."/>
            <person name="Kriszt B."/>
            <person name="Cserhati M."/>
        </authorList>
    </citation>
    <scope>NUCLEOTIDE SEQUENCE [LARGE SCALE GENOMIC DNA]</scope>
    <source>
        <strain evidence="7 8">JCM 18446</strain>
    </source>
</reference>
<dbReference type="Gene3D" id="2.30.30.40">
    <property type="entry name" value="SH3 Domains"/>
    <property type="match status" value="1"/>
</dbReference>
<evidence type="ECO:0000256" key="1">
    <source>
        <dbReference type="ARBA" id="ARBA00022723"/>
    </source>
</evidence>
<dbReference type="SUPFAM" id="SSF88713">
    <property type="entry name" value="Glycoside hydrolase/deacetylase"/>
    <property type="match status" value="1"/>
</dbReference>
<keyword evidence="8" id="KW-1185">Reference proteome</keyword>
<dbReference type="InterPro" id="IPR003646">
    <property type="entry name" value="SH3-like_bac-type"/>
</dbReference>
<keyword evidence="4" id="KW-0472">Membrane</keyword>
<dbReference type="CDD" id="cd10917">
    <property type="entry name" value="CE4_NodB_like_6s_7s"/>
    <property type="match status" value="1"/>
</dbReference>
<dbReference type="PROSITE" id="PS51781">
    <property type="entry name" value="SH3B"/>
    <property type="match status" value="1"/>
</dbReference>
<sequence length="658" mass="72326">MKQEQDVVKRVVFAMILLAVVPFLMFGIGKSHAQASSSSASNKPKDLKMNNSEVNAPMKMVALTFDDGPDRTYTDAVLDVLKEYNVKGTFFVVGQQIKQYPDTMQRMVREGHEVGNHSWSHPRLTKISTEEMHQELSNTDKAIREFSGVTPTLMRPPYGATSGQVKKEIQAAGYVQALWDVDTRDWTGHSVAEILKPIKSNSSNKITVLMHSGGGKRENTVKALPQIIDYYKSQNYRFVTMSQLNGIDVKIDTPSNPTDHNQIESETTNGTPMEPTMEPTMATVAVDHLNIRNGSGLQYAVITQLNQGSQVTLVAKKADWYRVKLSDGRTGWANAMYLSIEKNPPGGSSGSSGVSPIVEREVYLMMNDMKVRFPDAKPYIDANNRVQVPLRFIAETLNFRVDWEQYGNNKTVRLSKDQVNIALNIGDRVAVVNGAKLEMDTSAVVFQDYTYVPLRFLGELVGMDIRWDSANNAVTISVNDNTDNNPKGNLSSVTPILSAPRATVQQAKAWAASKGASAVFIDLADIVWSEAPIVGVDPLVVYTQSAKETGYGNFGGVLDETFMNPAGLKTQTGGSDIDQGAHKRFSSWEEGVRAQIDHLALYAGVNGYPRTDTVDPRHFPHLMGKATTVESLGGAWAGSPTYGIEIVRMMSEVSKGNL</sequence>
<evidence type="ECO:0000313" key="7">
    <source>
        <dbReference type="EMBL" id="MFB5761361.1"/>
    </source>
</evidence>
<proteinExistence type="predicted"/>
<dbReference type="InterPro" id="IPR012854">
    <property type="entry name" value="Cu_amine_oxidase-like_N"/>
</dbReference>
<feature type="region of interest" description="Disordered" evidence="3">
    <location>
        <begin position="254"/>
        <end position="276"/>
    </location>
</feature>
<dbReference type="InterPro" id="IPR011330">
    <property type="entry name" value="Glyco_hydro/deAcase_b/a-brl"/>
</dbReference>
<evidence type="ECO:0000313" key="8">
    <source>
        <dbReference type="Proteomes" id="UP001580430"/>
    </source>
</evidence>
<keyword evidence="2" id="KW-0378">Hydrolase</keyword>
<accession>A0ABV5C1G4</accession>
<evidence type="ECO:0000256" key="4">
    <source>
        <dbReference type="SAM" id="Phobius"/>
    </source>
</evidence>
<feature type="compositionally biased region" description="Polar residues" evidence="3">
    <location>
        <begin position="254"/>
        <end position="271"/>
    </location>
</feature>
<dbReference type="Proteomes" id="UP001580430">
    <property type="component" value="Unassembled WGS sequence"/>
</dbReference>
<dbReference type="SMART" id="SM00287">
    <property type="entry name" value="SH3b"/>
    <property type="match status" value="1"/>
</dbReference>
<dbReference type="EMBL" id="JBHIRY010000011">
    <property type="protein sequence ID" value="MFB5761361.1"/>
    <property type="molecule type" value="Genomic_DNA"/>
</dbReference>
<evidence type="ECO:0000259" key="5">
    <source>
        <dbReference type="PROSITE" id="PS51677"/>
    </source>
</evidence>
<keyword evidence="4" id="KW-1133">Transmembrane helix</keyword>
<dbReference type="PROSITE" id="PS51677">
    <property type="entry name" value="NODB"/>
    <property type="match status" value="1"/>
</dbReference>
<feature type="transmembrane region" description="Helical" evidence="4">
    <location>
        <begin position="12"/>
        <end position="29"/>
    </location>
</feature>
<organism evidence="7 8">
    <name type="scientific">Paenibacillus medicaginis</name>
    <dbReference type="NCBI Taxonomy" id="1470560"/>
    <lineage>
        <taxon>Bacteria</taxon>
        <taxon>Bacillati</taxon>
        <taxon>Bacillota</taxon>
        <taxon>Bacilli</taxon>
        <taxon>Bacillales</taxon>
        <taxon>Paenibacillaceae</taxon>
        <taxon>Paenibacillus</taxon>
    </lineage>
</organism>
<feature type="domain" description="SH3b" evidence="6">
    <location>
        <begin position="279"/>
        <end position="342"/>
    </location>
</feature>
<dbReference type="InterPro" id="IPR050248">
    <property type="entry name" value="Polysacc_deacetylase_ArnD"/>
</dbReference>
<dbReference type="Gene3D" id="3.30.457.10">
    <property type="entry name" value="Copper amine oxidase-like, N-terminal domain"/>
    <property type="match status" value="1"/>
</dbReference>